<evidence type="ECO:0000259" key="10">
    <source>
        <dbReference type="Pfam" id="PF07992"/>
    </source>
</evidence>
<reference evidence="11 12" key="1">
    <citation type="submission" date="2017-11" db="EMBL/GenBank/DDBJ databases">
        <title>Complete genome of Rhizobium leguminosarum Norway, an ineffective micro-symbiont.</title>
        <authorList>
            <person name="Hoffrichter A."/>
            <person name="Liang J."/>
            <person name="Brachmann A."/>
            <person name="Marin M."/>
        </authorList>
    </citation>
    <scope>NUCLEOTIDE SEQUENCE [LARGE SCALE GENOMIC DNA]</scope>
    <source>
        <strain evidence="11 12">Norway</strain>
    </source>
</reference>
<evidence type="ECO:0000256" key="1">
    <source>
        <dbReference type="ARBA" id="ARBA00005272"/>
    </source>
</evidence>
<dbReference type="InterPro" id="IPR023753">
    <property type="entry name" value="FAD/NAD-binding_dom"/>
</dbReference>
<comment type="similarity">
    <text evidence="1">Belongs to the NADH dehydrogenase family.</text>
</comment>
<protein>
    <recommendedName>
        <fullName evidence="2">NADH:ubiquinone reductase (non-electrogenic)</fullName>
        <ecNumber evidence="2">1.6.5.9</ecNumber>
    </recommendedName>
</protein>
<organism evidence="11 12">
    <name type="scientific">Rhizobium leguminosarum</name>
    <dbReference type="NCBI Taxonomy" id="384"/>
    <lineage>
        <taxon>Bacteria</taxon>
        <taxon>Pseudomonadati</taxon>
        <taxon>Pseudomonadota</taxon>
        <taxon>Alphaproteobacteria</taxon>
        <taxon>Hyphomicrobiales</taxon>
        <taxon>Rhizobiaceae</taxon>
        <taxon>Rhizobium/Agrobacterium group</taxon>
        <taxon>Rhizobium</taxon>
    </lineage>
</organism>
<keyword evidence="9" id="KW-0812">Transmembrane</keyword>
<accession>A0A2K9Z386</accession>
<dbReference type="Proteomes" id="UP000238523">
    <property type="component" value="Chromosome"/>
</dbReference>
<evidence type="ECO:0000256" key="2">
    <source>
        <dbReference type="ARBA" id="ARBA00012637"/>
    </source>
</evidence>
<dbReference type="InterPro" id="IPR045024">
    <property type="entry name" value="NDH-2"/>
</dbReference>
<dbReference type="InterPro" id="IPR036188">
    <property type="entry name" value="FAD/NAD-bd_sf"/>
</dbReference>
<gene>
    <name evidence="11" type="ORF">CUJ84_Chr002219</name>
</gene>
<dbReference type="EC" id="1.6.5.9" evidence="2"/>
<evidence type="ECO:0000256" key="9">
    <source>
        <dbReference type="SAM" id="Phobius"/>
    </source>
</evidence>
<keyword evidence="6" id="KW-0520">NAD</keyword>
<dbReference type="PRINTS" id="PR00368">
    <property type="entry name" value="FADPNR"/>
</dbReference>
<evidence type="ECO:0000256" key="5">
    <source>
        <dbReference type="ARBA" id="ARBA00023002"/>
    </source>
</evidence>
<evidence type="ECO:0000313" key="12">
    <source>
        <dbReference type="Proteomes" id="UP000238523"/>
    </source>
</evidence>
<feature type="transmembrane region" description="Helical" evidence="9">
    <location>
        <begin position="376"/>
        <end position="393"/>
    </location>
</feature>
<keyword evidence="9" id="KW-0472">Membrane</keyword>
<dbReference type="Pfam" id="PF07992">
    <property type="entry name" value="Pyr_redox_2"/>
    <property type="match status" value="1"/>
</dbReference>
<evidence type="ECO:0000256" key="6">
    <source>
        <dbReference type="ARBA" id="ARBA00023027"/>
    </source>
</evidence>
<evidence type="ECO:0000256" key="3">
    <source>
        <dbReference type="ARBA" id="ARBA00022630"/>
    </source>
</evidence>
<feature type="region of interest" description="Disordered" evidence="8">
    <location>
        <begin position="419"/>
        <end position="449"/>
    </location>
</feature>
<keyword evidence="9" id="KW-1133">Transmembrane helix</keyword>
<feature type="domain" description="FAD/NAD(P)-binding" evidence="10">
    <location>
        <begin position="13"/>
        <end position="328"/>
    </location>
</feature>
<dbReference type="AlphaFoldDB" id="A0A2K9Z386"/>
<sequence>MGIQCTPVPSRPRVVVVGAGFGGLSAAKNLRSAPVDITLLDRRNFHLFQPLLYQVATASLSPGQISWPVRSVFAGQKNARVLMMEVNAVDVDARTVTDGKTIVPYDYLVLATGATHAYFGHEAWEPFAPGLKTIEDARSLREKLLYAYETAERTSDPDEKRRCLTTVIVGGGATGVEMAGAVAELAHRTLLGEFRSIDPQSMRIVLVEASQRLLPAFPSGLSQKCLASLRAMGVEVRLKSLVTECTGKGVSVGDAWIDAATVIWAAGVQASDAAKWLNVERDRSHRVVVESDLTLQSRPDVFVIGDTCLARLDGKPVPGTAPAAKQMGTYVARVIKARVANTSPPPPFTYRHQGDLAVIGRGSAVVRVGKVSMSGFAGWLFWCLVHVMFLIGFRSKSSVAFDWFWSLVTRQRSARLISDGDANPISSSTSSNVQPWTRKNSKQGGDHAA</sequence>
<dbReference type="PRINTS" id="PR00411">
    <property type="entry name" value="PNDRDTASEI"/>
</dbReference>
<dbReference type="EMBL" id="CP025012">
    <property type="protein sequence ID" value="AUW42581.1"/>
    <property type="molecule type" value="Genomic_DNA"/>
</dbReference>
<proteinExistence type="inferred from homology"/>
<evidence type="ECO:0000313" key="11">
    <source>
        <dbReference type="EMBL" id="AUW42581.1"/>
    </source>
</evidence>
<dbReference type="PANTHER" id="PTHR43706">
    <property type="entry name" value="NADH DEHYDROGENASE"/>
    <property type="match status" value="1"/>
</dbReference>
<keyword evidence="5" id="KW-0560">Oxidoreductase</keyword>
<keyword evidence="3" id="KW-0285">Flavoprotein</keyword>
<evidence type="ECO:0000256" key="8">
    <source>
        <dbReference type="SAM" id="MobiDB-lite"/>
    </source>
</evidence>
<dbReference type="RefSeq" id="WP_105008148.1">
    <property type="nucleotide sequence ID" value="NZ_CP025012.1"/>
</dbReference>
<dbReference type="Gene3D" id="3.50.50.100">
    <property type="match status" value="1"/>
</dbReference>
<evidence type="ECO:0000256" key="7">
    <source>
        <dbReference type="ARBA" id="ARBA00047599"/>
    </source>
</evidence>
<keyword evidence="4" id="KW-0274">FAD</keyword>
<dbReference type="GO" id="GO:0050136">
    <property type="term" value="F:NADH dehydrogenase (quinone) (non-electrogenic) activity"/>
    <property type="evidence" value="ECO:0007669"/>
    <property type="project" value="UniProtKB-EC"/>
</dbReference>
<dbReference type="PANTHER" id="PTHR43706:SF47">
    <property type="entry name" value="EXTERNAL NADH-UBIQUINONE OXIDOREDUCTASE 1, MITOCHONDRIAL-RELATED"/>
    <property type="match status" value="1"/>
</dbReference>
<name>A0A2K9Z386_RHILE</name>
<feature type="compositionally biased region" description="Polar residues" evidence="8">
    <location>
        <begin position="424"/>
        <end position="438"/>
    </location>
</feature>
<comment type="catalytic activity">
    <reaction evidence="7">
        <text>a quinone + NADH + H(+) = a quinol + NAD(+)</text>
        <dbReference type="Rhea" id="RHEA:46160"/>
        <dbReference type="ChEBI" id="CHEBI:15378"/>
        <dbReference type="ChEBI" id="CHEBI:24646"/>
        <dbReference type="ChEBI" id="CHEBI:57540"/>
        <dbReference type="ChEBI" id="CHEBI:57945"/>
        <dbReference type="ChEBI" id="CHEBI:132124"/>
        <dbReference type="EC" id="1.6.5.9"/>
    </reaction>
</comment>
<dbReference type="SUPFAM" id="SSF51905">
    <property type="entry name" value="FAD/NAD(P)-binding domain"/>
    <property type="match status" value="1"/>
</dbReference>
<evidence type="ECO:0000256" key="4">
    <source>
        <dbReference type="ARBA" id="ARBA00022827"/>
    </source>
</evidence>